<evidence type="ECO:0000313" key="5">
    <source>
        <dbReference type="EMBL" id="NBN77158.1"/>
    </source>
</evidence>
<comment type="subcellular location">
    <subcellularLocation>
        <location evidence="1 4">Bacterial flagellum basal body</location>
    </subcellularLocation>
</comment>
<dbReference type="GO" id="GO:0009425">
    <property type="term" value="C:bacterial-type flagellum basal body"/>
    <property type="evidence" value="ECO:0007669"/>
    <property type="project" value="UniProtKB-SubCell"/>
</dbReference>
<dbReference type="InterPro" id="IPR037925">
    <property type="entry name" value="FlgE/F/G-like"/>
</dbReference>
<dbReference type="InterPro" id="IPR020013">
    <property type="entry name" value="Flagellar_FlgE/F/G"/>
</dbReference>
<dbReference type="GO" id="GO:0071978">
    <property type="term" value="P:bacterial-type flagellum-dependent swarming motility"/>
    <property type="evidence" value="ECO:0007669"/>
    <property type="project" value="TreeGrafter"/>
</dbReference>
<evidence type="ECO:0000313" key="6">
    <source>
        <dbReference type="Proteomes" id="UP000586722"/>
    </source>
</evidence>
<protein>
    <recommendedName>
        <fullName evidence="4">Flagellar hook protein FlgE</fullName>
    </recommendedName>
</protein>
<dbReference type="NCBIfam" id="TIGR03506">
    <property type="entry name" value="FlgEFG_subfam"/>
    <property type="match status" value="1"/>
</dbReference>
<gene>
    <name evidence="5" type="ORF">GWI72_02625</name>
</gene>
<evidence type="ECO:0000256" key="2">
    <source>
        <dbReference type="ARBA" id="ARBA00009677"/>
    </source>
</evidence>
<dbReference type="InterPro" id="IPR010930">
    <property type="entry name" value="Flg_bb/hook_C_dom"/>
</dbReference>
<comment type="similarity">
    <text evidence="2 4">Belongs to the flagella basal body rod proteins family.</text>
</comment>
<dbReference type="Pfam" id="PF06429">
    <property type="entry name" value="Flg_bbr_C"/>
    <property type="match status" value="1"/>
</dbReference>
<keyword evidence="6" id="KW-1185">Reference proteome</keyword>
<keyword evidence="5" id="KW-0969">Cilium</keyword>
<dbReference type="GO" id="GO:0009424">
    <property type="term" value="C:bacterial-type flagellum hook"/>
    <property type="evidence" value="ECO:0007669"/>
    <property type="project" value="TreeGrafter"/>
</dbReference>
<evidence type="ECO:0000256" key="3">
    <source>
        <dbReference type="ARBA" id="ARBA00023143"/>
    </source>
</evidence>
<dbReference type="PANTHER" id="PTHR30435:SF1">
    <property type="entry name" value="FLAGELLAR HOOK PROTEIN FLGE"/>
    <property type="match status" value="1"/>
</dbReference>
<keyword evidence="5" id="KW-0282">Flagellum</keyword>
<dbReference type="Proteomes" id="UP000586722">
    <property type="component" value="Unassembled WGS sequence"/>
</dbReference>
<dbReference type="RefSeq" id="WP_161675496.1">
    <property type="nucleotide sequence ID" value="NZ_JAABLP010000002.1"/>
</dbReference>
<comment type="function">
    <text evidence="4">A flexible structure which links the flagellar filament to the drive apparatus in the basal body.</text>
</comment>
<dbReference type="SUPFAM" id="SSF117143">
    <property type="entry name" value="Flagellar hook protein flgE"/>
    <property type="match status" value="1"/>
</dbReference>
<dbReference type="EMBL" id="JAABLQ010000001">
    <property type="protein sequence ID" value="NBN77158.1"/>
    <property type="molecule type" value="Genomic_DNA"/>
</dbReference>
<name>A0A7X5EZW3_9HYPH</name>
<dbReference type="Pfam" id="PF00460">
    <property type="entry name" value="Flg_bb_rod"/>
    <property type="match status" value="1"/>
</dbReference>
<proteinExistence type="inferred from homology"/>
<dbReference type="InterPro" id="IPR053967">
    <property type="entry name" value="LlgE_F_G-like_D1"/>
</dbReference>
<keyword evidence="5" id="KW-0966">Cell projection</keyword>
<dbReference type="Gene3D" id="2.60.98.20">
    <property type="entry name" value="Flagellar hook protein FlgE"/>
    <property type="match status" value="1"/>
</dbReference>
<sequence>MSIYGAINAATSGLAAQSKALENISGNVANSQTIGYKRLDTTFSDLVSSGGAVQGKQVAGTTLATSRATNTVSGAIVASQVDTYLAINGKGYFVVTEASDVIDGQTTFADAEYYTRAGDFELDENGFLVNSAGYYLKGYKLDPLTGNAVGDSATVIQVPNQPMAAKATSEIRYQANLPTYPLTKNANKTVPGSQFLDTSGAITATSNVTKADLQDFLDSSISGQAITGYDANGAPVNVEIRWAQTAANTWNAYYSAGRDATTAAATDVMWNLIGQVTFTPAGKMDTLTPRGTNTLAPGNTGFVIDDLTVGGVNAGDIQFTFKNDSLTQYADPKGLATSVSLKQDGYAAGQVIGVTIDAAGRVTASYSNQQQLAVYEIPIATFSAEHNLRRVDGAAFAATPLSGVPVFGEGGSVLSNSYEASNADIAAEFSKLIITQQAYSANSRVVTSADEMLSDALNMIR</sequence>
<keyword evidence="3 4" id="KW-0975">Bacterial flagellum</keyword>
<evidence type="ECO:0000256" key="4">
    <source>
        <dbReference type="RuleBase" id="RU362116"/>
    </source>
</evidence>
<dbReference type="AlphaFoldDB" id="A0A7X5EZW3"/>
<comment type="caution">
    <text evidence="5">The sequence shown here is derived from an EMBL/GenBank/DDBJ whole genome shotgun (WGS) entry which is preliminary data.</text>
</comment>
<reference evidence="6" key="1">
    <citation type="submission" date="2020-01" db="EMBL/GenBank/DDBJ databases">
        <authorList>
            <person name="Fang Y."/>
            <person name="Sun R."/>
            <person name="Nie L."/>
            <person name="He J."/>
            <person name="Hao L."/>
            <person name="Wang L."/>
            <person name="Su S."/>
            <person name="Lv E."/>
            <person name="Zhang Z."/>
            <person name="Xie R."/>
            <person name="Liu H."/>
        </authorList>
    </citation>
    <scope>NUCLEOTIDE SEQUENCE [LARGE SCALE GENOMIC DNA]</scope>
    <source>
        <strain evidence="6">XCT-53</strain>
    </source>
</reference>
<dbReference type="InterPro" id="IPR001444">
    <property type="entry name" value="Flag_bb_rod_N"/>
</dbReference>
<evidence type="ECO:0000256" key="1">
    <source>
        <dbReference type="ARBA" id="ARBA00004117"/>
    </source>
</evidence>
<dbReference type="Pfam" id="PF22692">
    <property type="entry name" value="LlgE_F_G_D1"/>
    <property type="match status" value="1"/>
</dbReference>
<accession>A0A7X5EZW3</accession>
<dbReference type="InterPro" id="IPR037058">
    <property type="entry name" value="Falgellar_hook_FlgE_sf"/>
</dbReference>
<organism evidence="5 6">
    <name type="scientific">Pannonibacter tanglangensis</name>
    <dbReference type="NCBI Taxonomy" id="2750084"/>
    <lineage>
        <taxon>Bacteria</taxon>
        <taxon>Pseudomonadati</taxon>
        <taxon>Pseudomonadota</taxon>
        <taxon>Alphaproteobacteria</taxon>
        <taxon>Hyphomicrobiales</taxon>
        <taxon>Stappiaceae</taxon>
        <taxon>Pannonibacter</taxon>
    </lineage>
</organism>
<dbReference type="PANTHER" id="PTHR30435">
    <property type="entry name" value="FLAGELLAR PROTEIN"/>
    <property type="match status" value="1"/>
</dbReference>
<dbReference type="GO" id="GO:0005829">
    <property type="term" value="C:cytosol"/>
    <property type="evidence" value="ECO:0007669"/>
    <property type="project" value="TreeGrafter"/>
</dbReference>